<evidence type="ECO:0000256" key="1">
    <source>
        <dbReference type="ARBA" id="ARBA00008645"/>
    </source>
</evidence>
<dbReference type="SUPFAM" id="SSF53474">
    <property type="entry name" value="alpha/beta-Hydrolases"/>
    <property type="match status" value="1"/>
</dbReference>
<dbReference type="OMA" id="KPYDYIT"/>
<proteinExistence type="inferred from homology"/>
<dbReference type="AlphaFoldDB" id="A0A1G4MAU2"/>
<organism evidence="4 5">
    <name type="scientific">Lachancea fermentati</name>
    <name type="common">Zygosaccharomyces fermentati</name>
    <dbReference type="NCBI Taxonomy" id="4955"/>
    <lineage>
        <taxon>Eukaryota</taxon>
        <taxon>Fungi</taxon>
        <taxon>Dikarya</taxon>
        <taxon>Ascomycota</taxon>
        <taxon>Saccharomycotina</taxon>
        <taxon>Saccharomycetes</taxon>
        <taxon>Saccharomycetales</taxon>
        <taxon>Saccharomycetaceae</taxon>
        <taxon>Lachancea</taxon>
    </lineage>
</organism>
<dbReference type="Gene3D" id="3.40.50.1820">
    <property type="entry name" value="alpha/beta hydrolase"/>
    <property type="match status" value="1"/>
</dbReference>
<dbReference type="PANTHER" id="PTHR46118:SF4">
    <property type="entry name" value="PROTEIN ABHD11"/>
    <property type="match status" value="1"/>
</dbReference>
<reference evidence="4 5" key="1">
    <citation type="submission" date="2016-03" db="EMBL/GenBank/DDBJ databases">
        <authorList>
            <person name="Devillers H."/>
        </authorList>
    </citation>
    <scope>NUCLEOTIDE SEQUENCE [LARGE SCALE GENOMIC DNA]</scope>
    <source>
        <strain evidence="4">CBS 6772</strain>
    </source>
</reference>
<protein>
    <submittedName>
        <fullName evidence="4">LAFE_0D02102g1_1</fullName>
    </submittedName>
</protein>
<keyword evidence="5" id="KW-1185">Reference proteome</keyword>
<dbReference type="Proteomes" id="UP000190831">
    <property type="component" value="Chromosome D"/>
</dbReference>
<evidence type="ECO:0000313" key="4">
    <source>
        <dbReference type="EMBL" id="SCW00967.1"/>
    </source>
</evidence>
<dbReference type="GO" id="GO:0052689">
    <property type="term" value="F:carboxylic ester hydrolase activity"/>
    <property type="evidence" value="ECO:0007669"/>
    <property type="project" value="TreeGrafter"/>
</dbReference>
<evidence type="ECO:0000313" key="5">
    <source>
        <dbReference type="Proteomes" id="UP000190831"/>
    </source>
</evidence>
<evidence type="ECO:0000256" key="2">
    <source>
        <dbReference type="ARBA" id="ARBA00022801"/>
    </source>
</evidence>
<sequence length="311" mass="35872">MIFKRYLHRSLSYSPLVELAFSHFKPQEKNAQKPAILMLHGLFGCRKNFHFVGKALSSDLNTDVYSVDLRNHGQSPLAKPYDYITLTKDVIHFIERQMGPETPVYIVGFSLGGRVGLLSSLSKKVNIKKCISVDMPPYPLSSLDAVLVQNYNKMMEIETRTVKIRKGTRKWRDEVLKEFRNVPANKSNQVALYFASGFLQVKNNDREDKLSRDADEYINYSMPLLEMPDLFQKVMEWPDITKLNRDEFSSVSRSRVLFMRALKSPFISSDYSLLSKHYPNCTVEEFDTGHVLIGEAPKKFYQQTLAFCLDE</sequence>
<dbReference type="EMBL" id="LT598492">
    <property type="protein sequence ID" value="SCW00967.1"/>
    <property type="molecule type" value="Genomic_DNA"/>
</dbReference>
<dbReference type="STRING" id="4955.A0A1G4MAU2"/>
<keyword evidence="2" id="KW-0378">Hydrolase</keyword>
<dbReference type="InterPro" id="IPR000073">
    <property type="entry name" value="AB_hydrolase_1"/>
</dbReference>
<dbReference type="InterPro" id="IPR029058">
    <property type="entry name" value="AB_hydrolase_fold"/>
</dbReference>
<dbReference type="Pfam" id="PF00561">
    <property type="entry name" value="Abhydrolase_1"/>
    <property type="match status" value="1"/>
</dbReference>
<gene>
    <name evidence="4" type="ORF">LAFE_0D02102G</name>
</gene>
<feature type="domain" description="AB hydrolase-1" evidence="3">
    <location>
        <begin position="34"/>
        <end position="296"/>
    </location>
</feature>
<accession>A0A1G4MAU2</accession>
<name>A0A1G4MAU2_LACFM</name>
<comment type="similarity">
    <text evidence="1">Belongs to the AB hydrolase superfamily.</text>
</comment>
<dbReference type="PANTHER" id="PTHR46118">
    <property type="entry name" value="PROTEIN ABHD11"/>
    <property type="match status" value="1"/>
</dbReference>
<dbReference type="GO" id="GO:0005739">
    <property type="term" value="C:mitochondrion"/>
    <property type="evidence" value="ECO:0007669"/>
    <property type="project" value="TreeGrafter"/>
</dbReference>
<evidence type="ECO:0000259" key="3">
    <source>
        <dbReference type="Pfam" id="PF00561"/>
    </source>
</evidence>
<dbReference type="OrthoDB" id="8119704at2759"/>